<sequence length="201" mass="21832">MAMLSCHLVSFFALNWRARLARSANIHGDTTSMLSSTIHVPSGRNHPRNRRLKSNSLASHCRTFHMPNKCNTDDAKLPCSRSAVPVYDLGVRDRATPSPIVPHPSLAPPLPSPGFIPTLQPFLSPSFRTTPPTVLVCPPRPLTILLHHRPCTSSFTSTSDSDSMSLLPYVLPPSATPLPHAFFYILPSHLAGSSPSPCTPS</sequence>
<accession>A0AAD7K1Y0</accession>
<gene>
    <name evidence="2" type="ORF">DFH07DRAFT_951617</name>
</gene>
<evidence type="ECO:0000313" key="3">
    <source>
        <dbReference type="Proteomes" id="UP001215280"/>
    </source>
</evidence>
<dbReference type="AlphaFoldDB" id="A0AAD7K1Y0"/>
<dbReference type="EMBL" id="JARJLG010000012">
    <property type="protein sequence ID" value="KAJ7776483.1"/>
    <property type="molecule type" value="Genomic_DNA"/>
</dbReference>
<proteinExistence type="predicted"/>
<protein>
    <submittedName>
        <fullName evidence="2">Uncharacterized protein</fullName>
    </submittedName>
</protein>
<keyword evidence="3" id="KW-1185">Reference proteome</keyword>
<feature type="signal peptide" evidence="1">
    <location>
        <begin position="1"/>
        <end position="23"/>
    </location>
</feature>
<reference evidence="2" key="1">
    <citation type="submission" date="2023-03" db="EMBL/GenBank/DDBJ databases">
        <title>Massive genome expansion in bonnet fungi (Mycena s.s.) driven by repeated elements and novel gene families across ecological guilds.</title>
        <authorList>
            <consortium name="Lawrence Berkeley National Laboratory"/>
            <person name="Harder C.B."/>
            <person name="Miyauchi S."/>
            <person name="Viragh M."/>
            <person name="Kuo A."/>
            <person name="Thoen E."/>
            <person name="Andreopoulos B."/>
            <person name="Lu D."/>
            <person name="Skrede I."/>
            <person name="Drula E."/>
            <person name="Henrissat B."/>
            <person name="Morin E."/>
            <person name="Kohler A."/>
            <person name="Barry K."/>
            <person name="LaButti K."/>
            <person name="Morin E."/>
            <person name="Salamov A."/>
            <person name="Lipzen A."/>
            <person name="Mereny Z."/>
            <person name="Hegedus B."/>
            <person name="Baldrian P."/>
            <person name="Stursova M."/>
            <person name="Weitz H."/>
            <person name="Taylor A."/>
            <person name="Grigoriev I.V."/>
            <person name="Nagy L.G."/>
            <person name="Martin F."/>
            <person name="Kauserud H."/>
        </authorList>
    </citation>
    <scope>NUCLEOTIDE SEQUENCE</scope>
    <source>
        <strain evidence="2">CBHHK188m</strain>
    </source>
</reference>
<feature type="chain" id="PRO_5042090545" evidence="1">
    <location>
        <begin position="24"/>
        <end position="201"/>
    </location>
</feature>
<keyword evidence="1" id="KW-0732">Signal</keyword>
<comment type="caution">
    <text evidence="2">The sequence shown here is derived from an EMBL/GenBank/DDBJ whole genome shotgun (WGS) entry which is preliminary data.</text>
</comment>
<dbReference type="Proteomes" id="UP001215280">
    <property type="component" value="Unassembled WGS sequence"/>
</dbReference>
<organism evidence="2 3">
    <name type="scientific">Mycena maculata</name>
    <dbReference type="NCBI Taxonomy" id="230809"/>
    <lineage>
        <taxon>Eukaryota</taxon>
        <taxon>Fungi</taxon>
        <taxon>Dikarya</taxon>
        <taxon>Basidiomycota</taxon>
        <taxon>Agaricomycotina</taxon>
        <taxon>Agaricomycetes</taxon>
        <taxon>Agaricomycetidae</taxon>
        <taxon>Agaricales</taxon>
        <taxon>Marasmiineae</taxon>
        <taxon>Mycenaceae</taxon>
        <taxon>Mycena</taxon>
    </lineage>
</organism>
<name>A0AAD7K1Y0_9AGAR</name>
<evidence type="ECO:0000313" key="2">
    <source>
        <dbReference type="EMBL" id="KAJ7776483.1"/>
    </source>
</evidence>
<evidence type="ECO:0000256" key="1">
    <source>
        <dbReference type="SAM" id="SignalP"/>
    </source>
</evidence>